<keyword evidence="5" id="KW-0479">Metal-binding</keyword>
<evidence type="ECO:0000313" key="13">
    <source>
        <dbReference type="EMBL" id="GMT24311.1"/>
    </source>
</evidence>
<keyword evidence="9 10" id="KW-0413">Isomerase</keyword>
<evidence type="ECO:0000256" key="9">
    <source>
        <dbReference type="ARBA" id="ARBA00023235"/>
    </source>
</evidence>
<dbReference type="GO" id="GO:0005524">
    <property type="term" value="F:ATP binding"/>
    <property type="evidence" value="ECO:0007669"/>
    <property type="project" value="InterPro"/>
</dbReference>
<reference evidence="13" key="1">
    <citation type="submission" date="2023-10" db="EMBL/GenBank/DDBJ databases">
        <title>Genome assembly of Pristionchus species.</title>
        <authorList>
            <person name="Yoshida K."/>
            <person name="Sommer R.J."/>
        </authorList>
    </citation>
    <scope>NUCLEOTIDE SEQUENCE</scope>
    <source>
        <strain evidence="13">RS5133</strain>
    </source>
</reference>
<evidence type="ECO:0000313" key="14">
    <source>
        <dbReference type="Proteomes" id="UP001432322"/>
    </source>
</evidence>
<evidence type="ECO:0000256" key="2">
    <source>
        <dbReference type="ARBA" id="ARBA00001946"/>
    </source>
</evidence>
<dbReference type="InterPro" id="IPR034136">
    <property type="entry name" value="TOPRIM_Topo6A/Spo11"/>
</dbReference>
<feature type="non-terminal residue" evidence="13">
    <location>
        <position position="1"/>
    </location>
</feature>
<evidence type="ECO:0000256" key="3">
    <source>
        <dbReference type="ARBA" id="ARBA00006559"/>
    </source>
</evidence>
<keyword evidence="8 10" id="KW-0238">DNA-binding</keyword>
<evidence type="ECO:0000256" key="5">
    <source>
        <dbReference type="ARBA" id="ARBA00022723"/>
    </source>
</evidence>
<dbReference type="Pfam" id="PF21180">
    <property type="entry name" value="TOP6A-Spo11_Toprim"/>
    <property type="match status" value="1"/>
</dbReference>
<name>A0AAV5VXN3_9BILA</name>
<comment type="catalytic activity">
    <reaction evidence="1 10">
        <text>ATP-dependent breakage, passage and rejoining of double-stranded DNA.</text>
        <dbReference type="EC" id="5.6.2.2"/>
    </reaction>
</comment>
<dbReference type="PANTHER" id="PTHR10848">
    <property type="entry name" value="MEIOTIC RECOMBINATION PROTEIN SPO11"/>
    <property type="match status" value="1"/>
</dbReference>
<dbReference type="Gene3D" id="3.40.1360.10">
    <property type="match status" value="1"/>
</dbReference>
<dbReference type="EC" id="5.6.2.2" evidence="4"/>
<evidence type="ECO:0000256" key="4">
    <source>
        <dbReference type="ARBA" id="ARBA00012895"/>
    </source>
</evidence>
<dbReference type="GO" id="GO:0046872">
    <property type="term" value="F:metal ion binding"/>
    <property type="evidence" value="ECO:0007669"/>
    <property type="project" value="UniProtKB-KW"/>
</dbReference>
<dbReference type="PRINTS" id="PR01550">
    <property type="entry name" value="TOP6AFAMILY"/>
</dbReference>
<organism evidence="13 14">
    <name type="scientific">Pristionchus fissidentatus</name>
    <dbReference type="NCBI Taxonomy" id="1538716"/>
    <lineage>
        <taxon>Eukaryota</taxon>
        <taxon>Metazoa</taxon>
        <taxon>Ecdysozoa</taxon>
        <taxon>Nematoda</taxon>
        <taxon>Chromadorea</taxon>
        <taxon>Rhabditida</taxon>
        <taxon>Rhabditina</taxon>
        <taxon>Diplogasteromorpha</taxon>
        <taxon>Diplogasteroidea</taxon>
        <taxon>Neodiplogasteridae</taxon>
        <taxon>Pristionchus</taxon>
    </lineage>
</organism>
<dbReference type="GO" id="GO:0000706">
    <property type="term" value="P:meiotic DNA double-strand break processing"/>
    <property type="evidence" value="ECO:0007669"/>
    <property type="project" value="TreeGrafter"/>
</dbReference>
<evidence type="ECO:0000256" key="1">
    <source>
        <dbReference type="ARBA" id="ARBA00000185"/>
    </source>
</evidence>
<keyword evidence="6" id="KW-0460">Magnesium</keyword>
<dbReference type="SUPFAM" id="SSF56726">
    <property type="entry name" value="DNA topoisomerase IV, alpha subunit"/>
    <property type="match status" value="1"/>
</dbReference>
<feature type="active site" description="O-(5'-phospho-DNA)-tyrosine intermediate" evidence="10">
    <location>
        <position position="84"/>
    </location>
</feature>
<dbReference type="AlphaFoldDB" id="A0AAV5VXN3"/>
<dbReference type="Proteomes" id="UP001432322">
    <property type="component" value="Unassembled WGS sequence"/>
</dbReference>
<comment type="cofactor">
    <cofactor evidence="2">
        <name>Mg(2+)</name>
        <dbReference type="ChEBI" id="CHEBI:18420"/>
    </cofactor>
</comment>
<proteinExistence type="inferred from homology"/>
<keyword evidence="14" id="KW-1185">Reference proteome</keyword>
<dbReference type="PANTHER" id="PTHR10848:SF0">
    <property type="entry name" value="MEIOTIC RECOMBINATION PROTEIN SPO11"/>
    <property type="match status" value="1"/>
</dbReference>
<feature type="domain" description="Spo11/DNA topoisomerase VI subunit A N-terminal" evidence="11">
    <location>
        <begin position="55"/>
        <end position="116"/>
    </location>
</feature>
<dbReference type="Gene3D" id="1.10.10.10">
    <property type="entry name" value="Winged helix-like DNA-binding domain superfamily/Winged helix DNA-binding domain"/>
    <property type="match status" value="1"/>
</dbReference>
<keyword evidence="7 10" id="KW-0799">Topoisomerase</keyword>
<evidence type="ECO:0000256" key="7">
    <source>
        <dbReference type="ARBA" id="ARBA00023029"/>
    </source>
</evidence>
<dbReference type="GO" id="GO:0007131">
    <property type="term" value="P:reciprocal meiotic recombination"/>
    <property type="evidence" value="ECO:0007669"/>
    <property type="project" value="TreeGrafter"/>
</dbReference>
<comment type="similarity">
    <text evidence="3 10">Belongs to the TOP6A family.</text>
</comment>
<dbReference type="GO" id="GO:0003918">
    <property type="term" value="F:DNA topoisomerase type II (double strand cut, ATP-hydrolyzing) activity"/>
    <property type="evidence" value="ECO:0007669"/>
    <property type="project" value="UniProtKB-UniRule"/>
</dbReference>
<sequence>ISYFRITVDSLKMLERIEWVVDDLIMQITEGRKLILRASLDETDHQLHYNKSTLRKLAVNCRNLAQMYHLIKINKKSTLRDLYYDHKHLYVKQEALNRSVSHLCQLLSVTRSHLNVTSCSKGLVFGNLCLKPMNGEEETPIDCSKEPLLISESFVSYLPSSSARFIVVVEKDATFQKLIDDGFPVIYPSSILVTGKGYPDLITREFLHGLVDRLNICIFGLFDADPHGMEIFLTYKYGSSTSRVEGRSAVVPSIQWLGLRPSERDTIPIAHNQLLAMVNADHRKSARVRKRAETLKEDQIVQELDVLRERPFKMELEAVSSAGLAFLPTFYLNPKLRHLLTEL</sequence>
<gene>
    <name evidence="13" type="ORF">PFISCL1PPCAC_15608</name>
</gene>
<evidence type="ECO:0000256" key="10">
    <source>
        <dbReference type="PROSITE-ProRule" id="PRU01385"/>
    </source>
</evidence>
<dbReference type="InterPro" id="IPR036388">
    <property type="entry name" value="WH-like_DNA-bd_sf"/>
</dbReference>
<dbReference type="GO" id="GO:0042138">
    <property type="term" value="P:meiotic DNA double-strand break formation"/>
    <property type="evidence" value="ECO:0007669"/>
    <property type="project" value="TreeGrafter"/>
</dbReference>
<dbReference type="GO" id="GO:0000228">
    <property type="term" value="C:nuclear chromosome"/>
    <property type="evidence" value="ECO:0007669"/>
    <property type="project" value="TreeGrafter"/>
</dbReference>
<dbReference type="InterPro" id="IPR013049">
    <property type="entry name" value="Spo11/TopoVI_A_N"/>
</dbReference>
<dbReference type="InterPro" id="IPR002815">
    <property type="entry name" value="Spo11/TopoVI_A"/>
</dbReference>
<dbReference type="GO" id="GO:0003677">
    <property type="term" value="F:DNA binding"/>
    <property type="evidence" value="ECO:0007669"/>
    <property type="project" value="UniProtKB-UniRule"/>
</dbReference>
<protein>
    <recommendedName>
        <fullName evidence="4">DNA topoisomerase (ATP-hydrolyzing)</fullName>
        <ecNumber evidence="4">5.6.2.2</ecNumber>
    </recommendedName>
</protein>
<evidence type="ECO:0000259" key="11">
    <source>
        <dbReference type="Pfam" id="PF04406"/>
    </source>
</evidence>
<feature type="domain" description="Topoisomerase 6 subunit A/Spo11 TOPRIM" evidence="12">
    <location>
        <begin position="165"/>
        <end position="336"/>
    </location>
</feature>
<dbReference type="InterPro" id="IPR036078">
    <property type="entry name" value="Spo11/TopoVI_A_sf"/>
</dbReference>
<dbReference type="Pfam" id="PF04406">
    <property type="entry name" value="TP6A_N"/>
    <property type="match status" value="1"/>
</dbReference>
<evidence type="ECO:0000259" key="12">
    <source>
        <dbReference type="Pfam" id="PF21180"/>
    </source>
</evidence>
<accession>A0AAV5VXN3</accession>
<dbReference type="EMBL" id="BTSY01000004">
    <property type="protein sequence ID" value="GMT24311.1"/>
    <property type="molecule type" value="Genomic_DNA"/>
</dbReference>
<comment type="caution">
    <text evidence="13">The sequence shown here is derived from an EMBL/GenBank/DDBJ whole genome shotgun (WGS) entry which is preliminary data.</text>
</comment>
<evidence type="ECO:0000256" key="6">
    <source>
        <dbReference type="ARBA" id="ARBA00022842"/>
    </source>
</evidence>
<evidence type="ECO:0000256" key="8">
    <source>
        <dbReference type="ARBA" id="ARBA00023125"/>
    </source>
</evidence>
<dbReference type="PROSITE" id="PS52041">
    <property type="entry name" value="TOPO_IIB"/>
    <property type="match status" value="1"/>
</dbReference>
<dbReference type="CDD" id="cd00223">
    <property type="entry name" value="TOPRIM_TopoIIB_SPO"/>
    <property type="match status" value="1"/>
</dbReference>